<gene>
    <name evidence="2" type="ORF">KTO63_22400</name>
</gene>
<sequence>MQRRNFLKWSSLLGFGGIIPGQKVLANDKIDFSQPSKQNDREYWVSLLDKIATPVLSNMSKGELRKNMPVVYSPIWDNRNKQVAYMEAFGRLIAGIAPFLALPDDNTAESKIRERLREQTLQSLAHSVNPQSPDYLFWGDGKTLQPIVDAAHIAQALLYAPDALWKPLSEETKQQFIHEFKTIRRIKPFNNNWLLFAAMVESFLLSIGEEIDTARIDTAIDKVNAWYVGDGWYSDGDKFHFDHYNGYVMHPMMVEVLKANVEKGRRAKKEFDVAYKRMQRYASFQERYISPEGTYLVVGRSSTYRVGAFQPLVKLALENSLPEGIAPAQVRCALTAVMKNMFIPSTFTKDGWLRLGLIGDKQESLADYYSNTGSMYVTSLVFLALGLPSSHEFWSAPFTEWTQRKAWSGKPFAKDYAVDY</sequence>
<evidence type="ECO:0000259" key="1">
    <source>
        <dbReference type="Pfam" id="PF10022"/>
    </source>
</evidence>
<evidence type="ECO:0000313" key="3">
    <source>
        <dbReference type="Proteomes" id="UP000812270"/>
    </source>
</evidence>
<comment type="caution">
    <text evidence="2">The sequence shown here is derived from an EMBL/GenBank/DDBJ whole genome shotgun (WGS) entry which is preliminary data.</text>
</comment>
<keyword evidence="3" id="KW-1185">Reference proteome</keyword>
<dbReference type="Pfam" id="PF10022">
    <property type="entry name" value="DUF2264"/>
    <property type="match status" value="1"/>
</dbReference>
<dbReference type="InterPro" id="IPR049349">
    <property type="entry name" value="DUF2264_N"/>
</dbReference>
<dbReference type="AlphaFoldDB" id="A0A9E2SBE1"/>
<dbReference type="PIRSF" id="PIRSF014753">
    <property type="entry name" value="UCP014753"/>
    <property type="match status" value="1"/>
</dbReference>
<organism evidence="2 3">
    <name type="scientific">Pinibacter aurantiacus</name>
    <dbReference type="NCBI Taxonomy" id="2851599"/>
    <lineage>
        <taxon>Bacteria</taxon>
        <taxon>Pseudomonadati</taxon>
        <taxon>Bacteroidota</taxon>
        <taxon>Chitinophagia</taxon>
        <taxon>Chitinophagales</taxon>
        <taxon>Chitinophagaceae</taxon>
        <taxon>Pinibacter</taxon>
    </lineage>
</organism>
<dbReference type="PANTHER" id="PTHR35339:SF3">
    <property type="entry name" value="DUF2264 DOMAIN-CONTAINING PROTEIN"/>
    <property type="match status" value="1"/>
</dbReference>
<reference evidence="2" key="1">
    <citation type="submission" date="2021-06" db="EMBL/GenBank/DDBJ databases">
        <authorList>
            <person name="Huq M.A."/>
        </authorList>
    </citation>
    <scope>NUCLEOTIDE SEQUENCE</scope>
    <source>
        <strain evidence="2">MAH-26</strain>
    </source>
</reference>
<dbReference type="Proteomes" id="UP000812270">
    <property type="component" value="Unassembled WGS sequence"/>
</dbReference>
<dbReference type="RefSeq" id="WP_217794191.1">
    <property type="nucleotide sequence ID" value="NZ_JAHSPG010000016.1"/>
</dbReference>
<feature type="domain" description="DUF2264" evidence="1">
    <location>
        <begin position="40"/>
        <end position="400"/>
    </location>
</feature>
<dbReference type="PANTHER" id="PTHR35339">
    <property type="entry name" value="LINALOOL DEHYDRATASE_ISOMERASE DOMAIN-CONTAINING PROTEIN"/>
    <property type="match status" value="1"/>
</dbReference>
<accession>A0A9E2SBE1</accession>
<name>A0A9E2SBE1_9BACT</name>
<dbReference type="InterPro" id="IPR016624">
    <property type="entry name" value="UCP014753"/>
</dbReference>
<dbReference type="EMBL" id="JAHSPG010000016">
    <property type="protein sequence ID" value="MBV4359933.1"/>
    <property type="molecule type" value="Genomic_DNA"/>
</dbReference>
<evidence type="ECO:0000313" key="2">
    <source>
        <dbReference type="EMBL" id="MBV4359933.1"/>
    </source>
</evidence>
<proteinExistence type="predicted"/>
<protein>
    <submittedName>
        <fullName evidence="2">DUF2264 domain-containing protein</fullName>
    </submittedName>
</protein>